<keyword evidence="1" id="KW-0732">Signal</keyword>
<keyword evidence="3" id="KW-1185">Reference proteome</keyword>
<protein>
    <submittedName>
        <fullName evidence="2">Uncharacterized protein</fullName>
    </submittedName>
</protein>
<dbReference type="EMBL" id="JAIZPD010000004">
    <property type="protein sequence ID" value="KAH0964520.1"/>
    <property type="molecule type" value="Genomic_DNA"/>
</dbReference>
<comment type="caution">
    <text evidence="2">The sequence shown here is derived from an EMBL/GenBank/DDBJ whole genome shotgun (WGS) entry which is preliminary data.</text>
</comment>
<evidence type="ECO:0000313" key="2">
    <source>
        <dbReference type="EMBL" id="KAH0964520.1"/>
    </source>
</evidence>
<accession>A0A9P8SK92</accession>
<evidence type="ECO:0000256" key="1">
    <source>
        <dbReference type="SAM" id="SignalP"/>
    </source>
</evidence>
<gene>
    <name evidence="2" type="ORF">HRG_04948</name>
</gene>
<evidence type="ECO:0000313" key="3">
    <source>
        <dbReference type="Proteomes" id="UP000824596"/>
    </source>
</evidence>
<dbReference type="Proteomes" id="UP000824596">
    <property type="component" value="Unassembled WGS sequence"/>
</dbReference>
<feature type="chain" id="PRO_5040127598" evidence="1">
    <location>
        <begin position="20"/>
        <end position="88"/>
    </location>
</feature>
<dbReference type="RefSeq" id="XP_044722033.1">
    <property type="nucleotide sequence ID" value="XM_044863419.1"/>
</dbReference>
<dbReference type="GeneID" id="68354077"/>
<dbReference type="AlphaFoldDB" id="A0A9P8SK92"/>
<organism evidence="2 3">
    <name type="scientific">Hirsutella rhossiliensis</name>
    <dbReference type="NCBI Taxonomy" id="111463"/>
    <lineage>
        <taxon>Eukaryota</taxon>
        <taxon>Fungi</taxon>
        <taxon>Dikarya</taxon>
        <taxon>Ascomycota</taxon>
        <taxon>Pezizomycotina</taxon>
        <taxon>Sordariomycetes</taxon>
        <taxon>Hypocreomycetidae</taxon>
        <taxon>Hypocreales</taxon>
        <taxon>Ophiocordycipitaceae</taxon>
        <taxon>Hirsutella</taxon>
    </lineage>
</organism>
<sequence length="88" mass="8684">MKFNSIAVIAAGLTAGALAAPTQGFSPANARCEATAADAVDDALGKKPGGLLGFLGDGLLGGITHKLGVDDYLEISNALIDSALKSPS</sequence>
<proteinExistence type="predicted"/>
<name>A0A9P8SK92_9HYPO</name>
<reference evidence="2" key="1">
    <citation type="submission" date="2021-09" db="EMBL/GenBank/DDBJ databases">
        <title>A high-quality genome of the endoparasitic fungus Hirsutella rhossiliensis with a comparison of Hirsutella genomes reveals transposable elements contributing to genome size variation.</title>
        <authorList>
            <person name="Lin R."/>
            <person name="Jiao Y."/>
            <person name="Sun X."/>
            <person name="Ling J."/>
            <person name="Xie B."/>
            <person name="Cheng X."/>
        </authorList>
    </citation>
    <scope>NUCLEOTIDE SEQUENCE</scope>
    <source>
        <strain evidence="2">HR02</strain>
    </source>
</reference>
<feature type="signal peptide" evidence="1">
    <location>
        <begin position="1"/>
        <end position="19"/>
    </location>
</feature>